<dbReference type="HOGENOM" id="CLU_031317_3_2_2"/>
<dbReference type="PANTHER" id="PTHR46018:SF2">
    <property type="entry name" value="ZINC PHOSPHODIESTERASE ELAC PROTEIN 1"/>
    <property type="match status" value="1"/>
</dbReference>
<gene>
    <name evidence="2" type="ordered locus">TUZN_0043</name>
</gene>
<dbReference type="Pfam" id="PF12706">
    <property type="entry name" value="Lactamase_B_2"/>
    <property type="match status" value="1"/>
</dbReference>
<dbReference type="SUPFAM" id="SSF56281">
    <property type="entry name" value="Metallo-hydrolase/oxidoreductase"/>
    <property type="match status" value="1"/>
</dbReference>
<dbReference type="KEGG" id="tuz:TUZN_0043"/>
<evidence type="ECO:0000259" key="1">
    <source>
        <dbReference type="SMART" id="SM00849"/>
    </source>
</evidence>
<accession>F2L0Z9</accession>
<dbReference type="PANTHER" id="PTHR46018">
    <property type="entry name" value="ZINC PHOSPHODIESTERASE ELAC PROTEIN 1"/>
    <property type="match status" value="1"/>
</dbReference>
<evidence type="ECO:0000313" key="2">
    <source>
        <dbReference type="EMBL" id="AEA11548.1"/>
    </source>
</evidence>
<dbReference type="InterPro" id="IPR036866">
    <property type="entry name" value="RibonucZ/Hydroxyglut_hydro"/>
</dbReference>
<dbReference type="AlphaFoldDB" id="F2L0Z9"/>
<dbReference type="EMBL" id="CP002590">
    <property type="protein sequence ID" value="AEA11548.1"/>
    <property type="molecule type" value="Genomic_DNA"/>
</dbReference>
<organism evidence="2 3">
    <name type="scientific">Thermoproteus uzoniensis (strain 768-20)</name>
    <dbReference type="NCBI Taxonomy" id="999630"/>
    <lineage>
        <taxon>Archaea</taxon>
        <taxon>Thermoproteota</taxon>
        <taxon>Thermoprotei</taxon>
        <taxon>Thermoproteales</taxon>
        <taxon>Thermoproteaceae</taxon>
        <taxon>Thermoproteus</taxon>
    </lineage>
</organism>
<dbReference type="RefSeq" id="WP_013678884.1">
    <property type="nucleotide sequence ID" value="NC_015315.1"/>
</dbReference>
<sequence length="250" mass="27245">MYLHIIGSGAGGSPGSKRWRAANLLETDGGLVVVDCGVGCHYRLSDRGLLTEIDYVFVTHSHMDHFLGLPEALFQAHIEGRRKRLVVVAPKIVARTIEAASPHLLKNINYQLEIRPAAPGPLLELSGLRVEAAQACHHTAEEAYAYRVESGASLVFTGDTSPNCEPVRRLSRGVDVLVHEATCNEQNAGVCSKYGHTTTLQAIAEADAVGARLLVLTHIDEGFNPTVHKDVERTGRKDVIVAEDNMWLRI</sequence>
<dbReference type="OrthoDB" id="73420at2157"/>
<dbReference type="CDD" id="cd16272">
    <property type="entry name" value="RNaseZ_MBL-fold"/>
    <property type="match status" value="1"/>
</dbReference>
<dbReference type="GeneID" id="10359597"/>
<name>F2L0Z9_THEU7</name>
<dbReference type="eggNOG" id="arCOG00500">
    <property type="taxonomic scope" value="Archaea"/>
</dbReference>
<keyword evidence="3" id="KW-1185">Reference proteome</keyword>
<feature type="domain" description="Metallo-beta-lactamase" evidence="1">
    <location>
        <begin position="19"/>
        <end position="218"/>
    </location>
</feature>
<evidence type="ECO:0000313" key="3">
    <source>
        <dbReference type="Proteomes" id="UP000008138"/>
    </source>
</evidence>
<proteinExistence type="predicted"/>
<dbReference type="STRING" id="999630.TUZN_0043"/>
<dbReference type="Gene3D" id="3.60.15.10">
    <property type="entry name" value="Ribonuclease Z/Hydroxyacylglutathione hydrolase-like"/>
    <property type="match status" value="1"/>
</dbReference>
<dbReference type="GO" id="GO:0042781">
    <property type="term" value="F:3'-tRNA processing endoribonuclease activity"/>
    <property type="evidence" value="ECO:0007669"/>
    <property type="project" value="TreeGrafter"/>
</dbReference>
<dbReference type="SMART" id="SM00849">
    <property type="entry name" value="Lactamase_B"/>
    <property type="match status" value="1"/>
</dbReference>
<dbReference type="InterPro" id="IPR001279">
    <property type="entry name" value="Metallo-B-lactamas"/>
</dbReference>
<protein>
    <submittedName>
        <fullName evidence="2">Beta-lactamase domain protein</fullName>
    </submittedName>
</protein>
<dbReference type="Proteomes" id="UP000008138">
    <property type="component" value="Chromosome"/>
</dbReference>
<reference key="2">
    <citation type="submission" date="2011-03" db="EMBL/GenBank/DDBJ databases">
        <title>Complete genome sequence of the thermoacidophilic crenarchaeon Thermoproteus uzoniensis 768-20.</title>
        <authorList>
            <person name="Mardanov A.V."/>
            <person name="Gumerov V.M."/>
            <person name="Beletsky A.V."/>
            <person name="Prokofeva M.I."/>
            <person name="Bonch-Osmolovskaya E.A."/>
            <person name="Ravin N.V."/>
            <person name="Skryabin K.G."/>
        </authorList>
    </citation>
    <scope>NUCLEOTIDE SEQUENCE</scope>
    <source>
        <strain>768-20</strain>
    </source>
</reference>
<reference evidence="2 3" key="1">
    <citation type="journal article" date="2011" name="J. Bacteriol.">
        <title>Complete genome sequence of the thermoacidophilic crenarchaeon Thermoproteus uzoniensis 768-20.</title>
        <authorList>
            <person name="Mardanov A.V."/>
            <person name="Gumerov V.M."/>
            <person name="Beletsky A.V."/>
            <person name="Prokofeva M.I."/>
            <person name="Bonch-Osmolovskaya E.A."/>
            <person name="Ravin N.V."/>
            <person name="Skryabin K.G."/>
        </authorList>
    </citation>
    <scope>NUCLEOTIDE SEQUENCE [LARGE SCALE GENOMIC DNA]</scope>
    <source>
        <strain evidence="2 3">768-20</strain>
    </source>
</reference>